<feature type="compositionally biased region" description="Basic and acidic residues" evidence="1">
    <location>
        <begin position="448"/>
        <end position="462"/>
    </location>
</feature>
<organism evidence="2">
    <name type="scientific">Anopheles funestus</name>
    <name type="common">African malaria mosquito</name>
    <dbReference type="NCBI Taxonomy" id="62324"/>
    <lineage>
        <taxon>Eukaryota</taxon>
        <taxon>Metazoa</taxon>
        <taxon>Ecdysozoa</taxon>
        <taxon>Arthropoda</taxon>
        <taxon>Hexapoda</taxon>
        <taxon>Insecta</taxon>
        <taxon>Pterygota</taxon>
        <taxon>Neoptera</taxon>
        <taxon>Endopterygota</taxon>
        <taxon>Diptera</taxon>
        <taxon>Nematocera</taxon>
        <taxon>Culicoidea</taxon>
        <taxon>Culicidae</taxon>
        <taxon>Anophelinae</taxon>
        <taxon>Anopheles</taxon>
    </lineage>
</organism>
<feature type="compositionally biased region" description="Polar residues" evidence="1">
    <location>
        <begin position="340"/>
        <end position="350"/>
    </location>
</feature>
<dbReference type="VEuPathDB" id="VectorBase:AFUN001799"/>
<dbReference type="EnsemblMetazoa" id="AFUN001799-RA">
    <property type="protein sequence ID" value="AFUN001799-PA"/>
    <property type="gene ID" value="AFUN001799"/>
</dbReference>
<dbReference type="AlphaFoldDB" id="A0A182R6K1"/>
<sequence>MIGIQALETNPPVERRPLQDINVNRIHHPNIPSKDGANTGKTSIPFGFQVFADGETSSFTKKANVKIFPCKKYSVAKDIGANVNSVSDRTVLKAGTQVASMNWLEKQLAAMQVEKQLNKEMVPIAEKHAVEDIKNAVPTAHPYYESSVVLDNSAKQYEDNICASSENFGQEKGLESNETGAIRKVTSNAACSTELKSIVGELPTFTLNVTAEEWSARPNNTTTGTHFDTGTSCDFTQSNSMPTFWNLHAEDFQPKLSVPYPDASGTYGNNFITTTHHRPGRKIVGRNLGPVEKVQQCPTRCDSLKQLDDRSDEIARYHKHKEALRNKATEAMRIQQARLNRTSEQHQTVPTDGKNMLPQTTTTYKNYPTELSGMNGLQRGRNTSYNQVPTVPFAAELPSVKRSVCIIKYPTPPNVPIRYEPTELMKMNHTPYKNQNKQPRNEFPIKNQKQERTTNNHEKSKK</sequence>
<evidence type="ECO:0000313" key="2">
    <source>
        <dbReference type="EnsemblMetazoa" id="AFUN001799-PA"/>
    </source>
</evidence>
<feature type="region of interest" description="Disordered" evidence="1">
    <location>
        <begin position="430"/>
        <end position="462"/>
    </location>
</feature>
<name>A0A182R6K1_ANOFN</name>
<protein>
    <submittedName>
        <fullName evidence="2">Uncharacterized protein</fullName>
    </submittedName>
</protein>
<reference evidence="2" key="1">
    <citation type="submission" date="2020-05" db="UniProtKB">
        <authorList>
            <consortium name="EnsemblMetazoa"/>
        </authorList>
    </citation>
    <scope>IDENTIFICATION</scope>
    <source>
        <strain evidence="2">FUMOZ</strain>
    </source>
</reference>
<proteinExistence type="predicted"/>
<evidence type="ECO:0000256" key="1">
    <source>
        <dbReference type="SAM" id="MobiDB-lite"/>
    </source>
</evidence>
<accession>A0A182R6K1</accession>
<feature type="region of interest" description="Disordered" evidence="1">
    <location>
        <begin position="340"/>
        <end position="360"/>
    </location>
</feature>
<dbReference type="VEuPathDB" id="VectorBase:AFUN2_000927"/>